<evidence type="ECO:0000313" key="2">
    <source>
        <dbReference type="EMBL" id="CAG8478425.1"/>
    </source>
</evidence>
<sequence length="62" mass="6786">MNNNSIDLQALLQSLGQTYQFCPPVVPKNLVISKPLGRPAGSKNKSQKSTERDPSAFELAEK</sequence>
<organism evidence="2 3">
    <name type="scientific">Gigaspora margarita</name>
    <dbReference type="NCBI Taxonomy" id="4874"/>
    <lineage>
        <taxon>Eukaryota</taxon>
        <taxon>Fungi</taxon>
        <taxon>Fungi incertae sedis</taxon>
        <taxon>Mucoromycota</taxon>
        <taxon>Glomeromycotina</taxon>
        <taxon>Glomeromycetes</taxon>
        <taxon>Diversisporales</taxon>
        <taxon>Gigasporaceae</taxon>
        <taxon>Gigaspora</taxon>
    </lineage>
</organism>
<protein>
    <submittedName>
        <fullName evidence="2">41326_t:CDS:1</fullName>
    </submittedName>
</protein>
<gene>
    <name evidence="2" type="ORF">GMARGA_LOCUS1118</name>
</gene>
<feature type="region of interest" description="Disordered" evidence="1">
    <location>
        <begin position="32"/>
        <end position="62"/>
    </location>
</feature>
<dbReference type="Proteomes" id="UP000789901">
    <property type="component" value="Unassembled WGS sequence"/>
</dbReference>
<accession>A0ABM8VYF4</accession>
<name>A0ABM8VYF4_GIGMA</name>
<keyword evidence="3" id="KW-1185">Reference proteome</keyword>
<dbReference type="EMBL" id="CAJVQB010000262">
    <property type="protein sequence ID" value="CAG8478425.1"/>
    <property type="molecule type" value="Genomic_DNA"/>
</dbReference>
<evidence type="ECO:0000313" key="3">
    <source>
        <dbReference type="Proteomes" id="UP000789901"/>
    </source>
</evidence>
<proteinExistence type="predicted"/>
<reference evidence="2 3" key="1">
    <citation type="submission" date="2021-06" db="EMBL/GenBank/DDBJ databases">
        <authorList>
            <person name="Kallberg Y."/>
            <person name="Tangrot J."/>
            <person name="Rosling A."/>
        </authorList>
    </citation>
    <scope>NUCLEOTIDE SEQUENCE [LARGE SCALE GENOMIC DNA]</scope>
    <source>
        <strain evidence="2 3">120-4 pot B 10/14</strain>
    </source>
</reference>
<evidence type="ECO:0000256" key="1">
    <source>
        <dbReference type="SAM" id="MobiDB-lite"/>
    </source>
</evidence>
<comment type="caution">
    <text evidence="2">The sequence shown here is derived from an EMBL/GenBank/DDBJ whole genome shotgun (WGS) entry which is preliminary data.</text>
</comment>
<feature type="compositionally biased region" description="Basic and acidic residues" evidence="1">
    <location>
        <begin position="48"/>
        <end position="62"/>
    </location>
</feature>